<dbReference type="PANTHER" id="PTHR10903:SF184">
    <property type="entry name" value="GTP-BINDING PROTEIN A"/>
    <property type="match status" value="1"/>
</dbReference>
<evidence type="ECO:0000313" key="6">
    <source>
        <dbReference type="Proteomes" id="UP001497497"/>
    </source>
</evidence>
<keyword evidence="3" id="KW-0342">GTP-binding</keyword>
<proteinExistence type="inferred from homology"/>
<dbReference type="GO" id="GO:0005525">
    <property type="term" value="F:GTP binding"/>
    <property type="evidence" value="ECO:0007669"/>
    <property type="project" value="UniProtKB-KW"/>
</dbReference>
<dbReference type="Pfam" id="PF04548">
    <property type="entry name" value="AIG1"/>
    <property type="match status" value="1"/>
</dbReference>
<dbReference type="PROSITE" id="PS51720">
    <property type="entry name" value="G_AIG1"/>
    <property type="match status" value="1"/>
</dbReference>
<dbReference type="InterPro" id="IPR006703">
    <property type="entry name" value="G_AIG1"/>
</dbReference>
<comment type="similarity">
    <text evidence="1">Belongs to the TRAFAC class TrmE-Era-EngA-EngB-Septin-like GTPase superfamily. AIG1/Toc34/Toc159-like paraseptin GTPase family. IAN subfamily.</text>
</comment>
<evidence type="ECO:0000256" key="3">
    <source>
        <dbReference type="ARBA" id="ARBA00023134"/>
    </source>
</evidence>
<evidence type="ECO:0000313" key="5">
    <source>
        <dbReference type="EMBL" id="CAL1525869.1"/>
    </source>
</evidence>
<reference evidence="5 6" key="1">
    <citation type="submission" date="2024-04" db="EMBL/GenBank/DDBJ databases">
        <authorList>
            <consortium name="Genoscope - CEA"/>
            <person name="William W."/>
        </authorList>
    </citation>
    <scope>NUCLEOTIDE SEQUENCE [LARGE SCALE GENOMIC DNA]</scope>
</reference>
<dbReference type="Proteomes" id="UP001497497">
    <property type="component" value="Unassembled WGS sequence"/>
</dbReference>
<comment type="caution">
    <text evidence="5">The sequence shown here is derived from an EMBL/GenBank/DDBJ whole genome shotgun (WGS) entry which is preliminary data.</text>
</comment>
<keyword evidence="6" id="KW-1185">Reference proteome</keyword>
<dbReference type="EMBL" id="CAXITT010000001">
    <property type="protein sequence ID" value="CAL1525869.1"/>
    <property type="molecule type" value="Genomic_DNA"/>
</dbReference>
<sequence>MGASESKLNLLLTGKYGSGKSSSGNAILGEQVFGSFSGTTSNTQRVKSRNTFRWEKHLTLVDTPGLMETSMDEVEQCYLARGIIENAFKISETGFHAIIIVMNYIENYSHEDKKVITMLTEIFGGTLFNFTILIFTHGDDFDAENGIEDDPEKSQKVFLHWCSNLKGELKDLLQQSNFRAVLFHNSSDYKGDREVELQALLKHVEAIKRSKKEYTRLSFAIARRTRDQLILTTCLKELKAKITSELQSLKHDLELMKSQQKLISERSNEVLEAFSSNSEPTFPNSGTICDAVKKFKVTFRDDLTNGAKYDILTQLQTIIDCPGLQKLQLLSHDIKILLRQEQEKLQLRRRIKELLLYIKEEAHGTDKLLDVEERVKFFLSEVVSFDIGTTTTTEIYSFIEHETRLSGKARRQGKHFKDNRV</sequence>
<evidence type="ECO:0000259" key="4">
    <source>
        <dbReference type="PROSITE" id="PS51720"/>
    </source>
</evidence>
<protein>
    <recommendedName>
        <fullName evidence="4">AIG1-type G domain-containing protein</fullName>
    </recommendedName>
</protein>
<accession>A0AAV2H0S1</accession>
<feature type="domain" description="AIG1-type G" evidence="4">
    <location>
        <begin position="5"/>
        <end position="226"/>
    </location>
</feature>
<dbReference type="InterPro" id="IPR045058">
    <property type="entry name" value="GIMA/IAN/Toc"/>
</dbReference>
<dbReference type="SUPFAM" id="SSF52540">
    <property type="entry name" value="P-loop containing nucleoside triphosphate hydrolases"/>
    <property type="match status" value="1"/>
</dbReference>
<dbReference type="Gene3D" id="3.40.50.300">
    <property type="entry name" value="P-loop containing nucleotide triphosphate hydrolases"/>
    <property type="match status" value="1"/>
</dbReference>
<dbReference type="AlphaFoldDB" id="A0AAV2H0S1"/>
<gene>
    <name evidence="5" type="ORF">GSLYS_00000046001</name>
</gene>
<evidence type="ECO:0000256" key="2">
    <source>
        <dbReference type="ARBA" id="ARBA00022741"/>
    </source>
</evidence>
<dbReference type="PANTHER" id="PTHR10903">
    <property type="entry name" value="GTPASE, IMAP FAMILY MEMBER-RELATED"/>
    <property type="match status" value="1"/>
</dbReference>
<evidence type="ECO:0000256" key="1">
    <source>
        <dbReference type="ARBA" id="ARBA00008535"/>
    </source>
</evidence>
<dbReference type="InterPro" id="IPR027417">
    <property type="entry name" value="P-loop_NTPase"/>
</dbReference>
<keyword evidence="2" id="KW-0547">Nucleotide-binding</keyword>
<name>A0AAV2H0S1_LYMST</name>
<organism evidence="5 6">
    <name type="scientific">Lymnaea stagnalis</name>
    <name type="common">Great pond snail</name>
    <name type="synonym">Helix stagnalis</name>
    <dbReference type="NCBI Taxonomy" id="6523"/>
    <lineage>
        <taxon>Eukaryota</taxon>
        <taxon>Metazoa</taxon>
        <taxon>Spiralia</taxon>
        <taxon>Lophotrochozoa</taxon>
        <taxon>Mollusca</taxon>
        <taxon>Gastropoda</taxon>
        <taxon>Heterobranchia</taxon>
        <taxon>Euthyneura</taxon>
        <taxon>Panpulmonata</taxon>
        <taxon>Hygrophila</taxon>
        <taxon>Lymnaeoidea</taxon>
        <taxon>Lymnaeidae</taxon>
        <taxon>Lymnaea</taxon>
    </lineage>
</organism>